<dbReference type="AlphaFoldDB" id="A0A916DPH7"/>
<dbReference type="KEGG" id="aup:AsAng_0012470"/>
<evidence type="ECO:0000313" key="2">
    <source>
        <dbReference type="Proteomes" id="UP001060919"/>
    </source>
</evidence>
<gene>
    <name evidence="1" type="ORF">AsAng_0012470</name>
</gene>
<keyword evidence="2" id="KW-1185">Reference proteome</keyword>
<accession>A0A916DPH7</accession>
<protein>
    <submittedName>
        <fullName evidence="1">Uncharacterized protein</fullName>
    </submittedName>
</protein>
<dbReference type="EMBL" id="AP026867">
    <property type="protein sequence ID" value="BDS10539.1"/>
    <property type="molecule type" value="Genomic_DNA"/>
</dbReference>
<organism evidence="1 2">
    <name type="scientific">Aureispira anguillae</name>
    <dbReference type="NCBI Taxonomy" id="2864201"/>
    <lineage>
        <taxon>Bacteria</taxon>
        <taxon>Pseudomonadati</taxon>
        <taxon>Bacteroidota</taxon>
        <taxon>Saprospiria</taxon>
        <taxon>Saprospirales</taxon>
        <taxon>Saprospiraceae</taxon>
        <taxon>Aureispira</taxon>
    </lineage>
</organism>
<evidence type="ECO:0000313" key="1">
    <source>
        <dbReference type="EMBL" id="BDS10539.1"/>
    </source>
</evidence>
<reference evidence="1" key="1">
    <citation type="submission" date="2022-09" db="EMBL/GenBank/DDBJ databases">
        <title>Aureispira anguillicida sp. nov., isolated from Leptocephalus of Japanese eel Anguilla japonica.</title>
        <authorList>
            <person name="Yuasa K."/>
            <person name="Mekata T."/>
            <person name="Ikunari K."/>
        </authorList>
    </citation>
    <scope>NUCLEOTIDE SEQUENCE</scope>
    <source>
        <strain evidence="1">EL160426</strain>
    </source>
</reference>
<dbReference type="RefSeq" id="WP_264791839.1">
    <property type="nucleotide sequence ID" value="NZ_AP026867.1"/>
</dbReference>
<dbReference type="Proteomes" id="UP001060919">
    <property type="component" value="Chromosome"/>
</dbReference>
<proteinExistence type="predicted"/>
<name>A0A916DPH7_9BACT</name>
<sequence length="162" mass="19017">METTVSYKKWQFKVDITRTKEIYSNPALKGSSEVCKCNPCKNFVLNRNQIYPREFIKLLNDLGIDKNKESEIYHMCKLEDGFHLYGGWFHFKGEIIEGEDCKIEYKNGGGSFKSFEINENFRVSFFKDAALNYFDKGESDSLIQVEFIAYSKWVIDRNLEPE</sequence>